<evidence type="ECO:0000256" key="5">
    <source>
        <dbReference type="PROSITE-ProRule" id="PRU00325"/>
    </source>
</evidence>
<proteinExistence type="inferred from homology"/>
<keyword evidence="2 6" id="KW-0479">Metal-binding</keyword>
<dbReference type="RefSeq" id="XP_018833093.1">
    <property type="nucleotide sequence ID" value="XM_018977548.2"/>
</dbReference>
<name>A0A2I4FN81_JUGRE</name>
<dbReference type="KEGG" id="jre:109000604"/>
<dbReference type="PANTHER" id="PTHR31669">
    <property type="entry name" value="PROTEIN FAR1-RELATED SEQUENCE 10-RELATED"/>
    <property type="match status" value="1"/>
</dbReference>
<dbReference type="InterPro" id="IPR031052">
    <property type="entry name" value="FHY3/FAR1"/>
</dbReference>
<dbReference type="GeneID" id="109000604"/>
<accession>A0A2I4FN81</accession>
<dbReference type="InterPro" id="IPR007527">
    <property type="entry name" value="Znf_SWIM"/>
</dbReference>
<dbReference type="Pfam" id="PF10551">
    <property type="entry name" value="MULE"/>
    <property type="match status" value="1"/>
</dbReference>
<comment type="subcellular location">
    <subcellularLocation>
        <location evidence="6">Nucleus</location>
    </subcellularLocation>
</comment>
<evidence type="ECO:0000313" key="11">
    <source>
        <dbReference type="RefSeq" id="XP_018833093.1"/>
    </source>
</evidence>
<dbReference type="RefSeq" id="XP_018833090.1">
    <property type="nucleotide sequence ID" value="XM_018977545.2"/>
</dbReference>
<dbReference type="AlphaFoldDB" id="A0A2I4FN81"/>
<feature type="compositionally biased region" description="Pro residues" evidence="7">
    <location>
        <begin position="58"/>
        <end position="67"/>
    </location>
</feature>
<dbReference type="Proteomes" id="UP000235220">
    <property type="component" value="Chromosome 14"/>
</dbReference>
<keyword evidence="3 5" id="KW-0863">Zinc-finger</keyword>
<evidence type="ECO:0000259" key="8">
    <source>
        <dbReference type="PROSITE" id="PS50966"/>
    </source>
</evidence>
<gene>
    <name evidence="10 11 12 13" type="primary">LOC109000604</name>
</gene>
<comment type="similarity">
    <text evidence="1 6">Belongs to the FHY3/FAR1 family.</text>
</comment>
<evidence type="ECO:0000256" key="2">
    <source>
        <dbReference type="ARBA" id="ARBA00022723"/>
    </source>
</evidence>
<sequence length="926" mass="105583">MGKEEAGRSPKPSTSMSSIQEYYSPVNPYYPPFMMLPNTYINPYPNPHPYPWGSQHPSMPPLGPTLPYPSSSNPEELRGSQETSQVDHPSMPPLGPTLLYPSTSNPDELRRFQETSQHSSMPPLGPTLPYPSSEKKLEELKRDQETSQHPSMPPLGSTLPYPLSSSLEEFRRSEVTTQRVSDSSTMPNSVESEKNVGGTSHTTDQSYHISSEDKEATSDVHKEAEETNDVSNDDERVEIPKSGMEFATEKELLAYYKRYAKQVGFGVKTQRTKREANGSVKYVTIGCARSGKYHPSHGNVSRSRPTIKTDCKAKINAHLVNGVWVLTTVEIAHNHTVSPQNSRFFRSHKFLDEYSQKMLDLNDKAVVQMNKNFNDVVDAEGSENLEFAEKDCLNFIDKAIHLRLGKGGGKTLSDYFDRMREMNDGFVSVMDMDDEFRVKNVFWADARSRAAYEYFGNVITFDTMFLTNRYSIPFVAFVGVNHHGQSILLGAGLISGEDTSTFVWLFRAWLKCMHDRAPKAIITDHDQAMKSAISIVFPDTRHRYCLWHIMRKLPEKLGSHSQFNAGLKTSIQSTLYDSQTCEEFEDKWGQLLDTYNLGSNAWLQGLYNDRSFWVPVYLKNVFWAGMSTTQRSERMNAFFDGFVYSGTTLKEFVDQFENALKKKVEVEAIADFNSFNQTIQCLSPFGIEKQFQMVYTNAKFKEVQREVLGMILCNCTLVSTKGCISTFDVLDQISIDDHVKRVQYSVYYNEEECEVKCTCGLFEMRGIFCRHAFSVYNMKNINVLPKKYILDRWRKDLKRRYTLVKSSYDDLQGNTDARRYEVVVKKCLKLATRVSPSDEHYNAFLRHLDEFEPKCEGLTFESKLCSANVKEKVVTSRKKKQTCRKIFDDESHSSELPLSQLDSSVDGFVIGTQYSTITQPTPSGND</sequence>
<dbReference type="InterPro" id="IPR004330">
    <property type="entry name" value="FAR1_DNA_bnd_dom"/>
</dbReference>
<protein>
    <recommendedName>
        <fullName evidence="6">Protein FAR1-RELATED SEQUENCE</fullName>
    </recommendedName>
</protein>
<dbReference type="GO" id="GO:0006355">
    <property type="term" value="P:regulation of DNA-templated transcription"/>
    <property type="evidence" value="ECO:0007669"/>
    <property type="project" value="UniProtKB-UniRule"/>
</dbReference>
<feature type="domain" description="SWIM-type" evidence="8">
    <location>
        <begin position="744"/>
        <end position="780"/>
    </location>
</feature>
<dbReference type="RefSeq" id="XP_035541394.1">
    <property type="nucleotide sequence ID" value="XM_035685501.1"/>
</dbReference>
<dbReference type="Gramene" id="Jr14_18200_p1">
    <property type="protein sequence ID" value="cds.Jr14_18200_p1"/>
    <property type="gene ID" value="Jr14_18200"/>
</dbReference>
<keyword evidence="4 6" id="KW-0862">Zinc</keyword>
<dbReference type="PROSITE" id="PS50966">
    <property type="entry name" value="ZF_SWIM"/>
    <property type="match status" value="1"/>
</dbReference>
<reference evidence="10 11" key="1">
    <citation type="submission" date="2025-04" db="UniProtKB">
        <authorList>
            <consortium name="RefSeq"/>
        </authorList>
    </citation>
    <scope>IDENTIFICATION</scope>
    <source>
        <tissue evidence="10 11">Leaves</tissue>
    </source>
</reference>
<feature type="compositionally biased region" description="Polar residues" evidence="7">
    <location>
        <begin position="175"/>
        <end position="190"/>
    </location>
</feature>
<dbReference type="OrthoDB" id="1336263at2759"/>
<evidence type="ECO:0000256" key="4">
    <source>
        <dbReference type="ARBA" id="ARBA00022833"/>
    </source>
</evidence>
<feature type="compositionally biased region" description="Polar residues" evidence="7">
    <location>
        <begin position="68"/>
        <end position="87"/>
    </location>
</feature>
<evidence type="ECO:0000256" key="6">
    <source>
        <dbReference type="RuleBase" id="RU367018"/>
    </source>
</evidence>
<evidence type="ECO:0000313" key="9">
    <source>
        <dbReference type="Proteomes" id="UP000235220"/>
    </source>
</evidence>
<dbReference type="SMART" id="SM00575">
    <property type="entry name" value="ZnF_PMZ"/>
    <property type="match status" value="1"/>
</dbReference>
<dbReference type="GO" id="GO:0005634">
    <property type="term" value="C:nucleus"/>
    <property type="evidence" value="ECO:0007669"/>
    <property type="project" value="UniProtKB-SubCell"/>
</dbReference>
<dbReference type="PANTHER" id="PTHR31669:SF297">
    <property type="entry name" value="PROTEIN FAR1-RELATED SEQUENCE"/>
    <property type="match status" value="1"/>
</dbReference>
<feature type="compositionally biased region" description="Polar residues" evidence="7">
    <location>
        <begin position="197"/>
        <end position="209"/>
    </location>
</feature>
<dbReference type="Pfam" id="PF04434">
    <property type="entry name" value="SWIM"/>
    <property type="match status" value="1"/>
</dbReference>
<dbReference type="InterPro" id="IPR018289">
    <property type="entry name" value="MULE_transposase_dom"/>
</dbReference>
<evidence type="ECO:0000313" key="12">
    <source>
        <dbReference type="RefSeq" id="XP_035541394.1"/>
    </source>
</evidence>
<comment type="function">
    <text evidence="6">Putative transcription activator involved in regulating light control of development.</text>
</comment>
<evidence type="ECO:0000313" key="13">
    <source>
        <dbReference type="RefSeq" id="XP_035541395.1"/>
    </source>
</evidence>
<feature type="compositionally biased region" description="Basic and acidic residues" evidence="7">
    <location>
        <begin position="133"/>
        <end position="146"/>
    </location>
</feature>
<evidence type="ECO:0000256" key="7">
    <source>
        <dbReference type="SAM" id="MobiDB-lite"/>
    </source>
</evidence>
<dbReference type="InterPro" id="IPR006564">
    <property type="entry name" value="Znf_PMZ"/>
</dbReference>
<evidence type="ECO:0000256" key="3">
    <source>
        <dbReference type="ARBA" id="ARBA00022771"/>
    </source>
</evidence>
<dbReference type="RefSeq" id="XP_035541395.1">
    <property type="nucleotide sequence ID" value="XM_035685502.1"/>
</dbReference>
<dbReference type="STRING" id="51240.A0A2I4FN81"/>
<keyword evidence="6" id="KW-0539">Nucleus</keyword>
<feature type="region of interest" description="Disordered" evidence="7">
    <location>
        <begin position="44"/>
        <end position="233"/>
    </location>
</feature>
<keyword evidence="9" id="KW-1185">Reference proteome</keyword>
<feature type="compositionally biased region" description="Basic and acidic residues" evidence="7">
    <location>
        <begin position="210"/>
        <end position="225"/>
    </location>
</feature>
<evidence type="ECO:0000313" key="10">
    <source>
        <dbReference type="RefSeq" id="XP_018833090.1"/>
    </source>
</evidence>
<dbReference type="GO" id="GO:0008270">
    <property type="term" value="F:zinc ion binding"/>
    <property type="evidence" value="ECO:0007669"/>
    <property type="project" value="UniProtKB-UniRule"/>
</dbReference>
<organism evidence="9 11">
    <name type="scientific">Juglans regia</name>
    <name type="common">English walnut</name>
    <dbReference type="NCBI Taxonomy" id="51240"/>
    <lineage>
        <taxon>Eukaryota</taxon>
        <taxon>Viridiplantae</taxon>
        <taxon>Streptophyta</taxon>
        <taxon>Embryophyta</taxon>
        <taxon>Tracheophyta</taxon>
        <taxon>Spermatophyta</taxon>
        <taxon>Magnoliopsida</taxon>
        <taxon>eudicotyledons</taxon>
        <taxon>Gunneridae</taxon>
        <taxon>Pentapetalae</taxon>
        <taxon>rosids</taxon>
        <taxon>fabids</taxon>
        <taxon>Fagales</taxon>
        <taxon>Juglandaceae</taxon>
        <taxon>Juglans</taxon>
    </lineage>
</organism>
<dbReference type="Pfam" id="PF03101">
    <property type="entry name" value="FAR1"/>
    <property type="match status" value="1"/>
</dbReference>
<evidence type="ECO:0000256" key="1">
    <source>
        <dbReference type="ARBA" id="ARBA00005889"/>
    </source>
</evidence>